<dbReference type="GO" id="GO:0009873">
    <property type="term" value="P:ethylene-activated signaling pathway"/>
    <property type="evidence" value="ECO:0007669"/>
    <property type="project" value="UniProtKB-KW"/>
</dbReference>
<feature type="compositionally biased region" description="Pro residues" evidence="13">
    <location>
        <begin position="123"/>
        <end position="134"/>
    </location>
</feature>
<gene>
    <name evidence="16" type="ORF">PVAP13_6KG240400</name>
</gene>
<dbReference type="SMART" id="SM00380">
    <property type="entry name" value="AP2"/>
    <property type="match status" value="1"/>
</dbReference>
<evidence type="ECO:0000256" key="5">
    <source>
        <dbReference type="ARBA" id="ARBA00022833"/>
    </source>
</evidence>
<evidence type="ECO:0000256" key="8">
    <source>
        <dbReference type="ARBA" id="ARBA00023159"/>
    </source>
</evidence>
<sequence length="397" mass="42981">MAESSTQGRRKQARGNKLAPRSGVWAHFTRLRDDDGKVECNRCGAQSSARHGTTSLWKHLNNKKVCSGQEEEADDGAAGGVGAARPPHQDQQPPPLLPATPPSPAAGAHEHELQLQRSLKPAVPVPPPAAPAPQRPQKQYRGVRCVKWEADIRLPRERTRLWLGTFDTAEEAALAYDQAAYRLRGDAARLNFPSSAASLVPLDPAAEAKLQAAIAAASSKNAMARRKATPINLVASPSNSSSDDDASRSGSDDETTYLPAGSQQQTLGSFDDEASEVRIGRRDDLPPRVPAAALGSSSGQASDSGSDDENEMTYLPGSQQQALRPSSGLDEEIDRLKRDKNILLVDAGKLGQEQRSTRANMRAMADQLQHTELRQTQMMWFLTRVRQNPGLLQQLAE</sequence>
<dbReference type="InterPro" id="IPR003656">
    <property type="entry name" value="Znf_BED"/>
</dbReference>
<evidence type="ECO:0000256" key="13">
    <source>
        <dbReference type="SAM" id="MobiDB-lite"/>
    </source>
</evidence>
<dbReference type="Proteomes" id="UP000823388">
    <property type="component" value="Chromosome 6K"/>
</dbReference>
<dbReference type="AlphaFoldDB" id="A0A8T0R8B4"/>
<dbReference type="InterPro" id="IPR001471">
    <property type="entry name" value="AP2/ERF_dom"/>
</dbReference>
<dbReference type="GO" id="GO:0008270">
    <property type="term" value="F:zinc ion binding"/>
    <property type="evidence" value="ECO:0007669"/>
    <property type="project" value="UniProtKB-KW"/>
</dbReference>
<comment type="subcellular location">
    <subcellularLocation>
        <location evidence="1">Nucleus</location>
    </subcellularLocation>
</comment>
<dbReference type="InterPro" id="IPR016177">
    <property type="entry name" value="DNA-bd_dom_sf"/>
</dbReference>
<keyword evidence="4 12" id="KW-0863">Zinc-finger</keyword>
<evidence type="ECO:0000259" key="15">
    <source>
        <dbReference type="PROSITE" id="PS51032"/>
    </source>
</evidence>
<name>A0A8T0R8B4_PANVG</name>
<dbReference type="Pfam" id="PF02892">
    <property type="entry name" value="zf-BED"/>
    <property type="match status" value="1"/>
</dbReference>
<dbReference type="EMBL" id="CM029047">
    <property type="protein sequence ID" value="KAG2581325.1"/>
    <property type="molecule type" value="Genomic_DNA"/>
</dbReference>
<feature type="compositionally biased region" description="Low complexity" evidence="13">
    <location>
        <begin position="291"/>
        <end position="304"/>
    </location>
</feature>
<feature type="region of interest" description="Disordered" evidence="13">
    <location>
        <begin position="230"/>
        <end position="328"/>
    </location>
</feature>
<feature type="region of interest" description="Disordered" evidence="13">
    <location>
        <begin position="1"/>
        <end position="22"/>
    </location>
</feature>
<keyword evidence="3" id="KW-0936">Ethylene signaling pathway</keyword>
<accession>A0A8T0R8B4</accession>
<evidence type="ECO:0000256" key="12">
    <source>
        <dbReference type="PROSITE-ProRule" id="PRU00027"/>
    </source>
</evidence>
<keyword evidence="10" id="KW-0539">Nucleus</keyword>
<dbReference type="SMART" id="SM00614">
    <property type="entry name" value="ZnF_BED"/>
    <property type="match status" value="1"/>
</dbReference>
<comment type="caution">
    <text evidence="16">The sequence shown here is derived from an EMBL/GenBank/DDBJ whole genome shotgun (WGS) entry which is preliminary data.</text>
</comment>
<evidence type="ECO:0000256" key="2">
    <source>
        <dbReference type="ARBA" id="ARBA00022723"/>
    </source>
</evidence>
<feature type="compositionally biased region" description="Pro residues" evidence="13">
    <location>
        <begin position="92"/>
        <end position="104"/>
    </location>
</feature>
<evidence type="ECO:0000256" key="3">
    <source>
        <dbReference type="ARBA" id="ARBA00022745"/>
    </source>
</evidence>
<dbReference type="Gene3D" id="3.30.730.10">
    <property type="entry name" value="AP2/ERF domain"/>
    <property type="match status" value="1"/>
</dbReference>
<evidence type="ECO:0000256" key="4">
    <source>
        <dbReference type="ARBA" id="ARBA00022771"/>
    </source>
</evidence>
<dbReference type="PANTHER" id="PTHR31657:SF83">
    <property type="entry name" value="DRE-BINDING PROTEIN 1"/>
    <property type="match status" value="1"/>
</dbReference>
<dbReference type="PROSITE" id="PS50808">
    <property type="entry name" value="ZF_BED"/>
    <property type="match status" value="1"/>
</dbReference>
<feature type="domain" description="AP2/ERF" evidence="15">
    <location>
        <begin position="139"/>
        <end position="193"/>
    </location>
</feature>
<evidence type="ECO:0008006" key="18">
    <source>
        <dbReference type="Google" id="ProtNLM"/>
    </source>
</evidence>
<evidence type="ECO:0000256" key="1">
    <source>
        <dbReference type="ARBA" id="ARBA00004123"/>
    </source>
</evidence>
<evidence type="ECO:0000256" key="6">
    <source>
        <dbReference type="ARBA" id="ARBA00023015"/>
    </source>
</evidence>
<comment type="similarity">
    <text evidence="11">Belongs to the AP2/ERF transcription factor family. ERF subfamily.</text>
</comment>
<keyword evidence="8" id="KW-0010">Activator</keyword>
<keyword evidence="7" id="KW-0238">DNA-binding</keyword>
<reference evidence="16 17" key="1">
    <citation type="submission" date="2020-05" db="EMBL/GenBank/DDBJ databases">
        <title>WGS assembly of Panicum virgatum.</title>
        <authorList>
            <person name="Lovell J.T."/>
            <person name="Jenkins J."/>
            <person name="Shu S."/>
            <person name="Juenger T.E."/>
            <person name="Schmutz J."/>
        </authorList>
    </citation>
    <scope>NUCLEOTIDE SEQUENCE [LARGE SCALE GENOMIC DNA]</scope>
    <source>
        <strain evidence="17">cv. AP13</strain>
    </source>
</reference>
<dbReference type="PANTHER" id="PTHR31657">
    <property type="entry name" value="ETHYLENE-RESPONSIVE TRANSCRIPTION FACTOR ERF061"/>
    <property type="match status" value="1"/>
</dbReference>
<keyword evidence="2" id="KW-0479">Metal-binding</keyword>
<keyword evidence="17" id="KW-1185">Reference proteome</keyword>
<evidence type="ECO:0000256" key="7">
    <source>
        <dbReference type="ARBA" id="ARBA00023125"/>
    </source>
</evidence>
<dbReference type="GO" id="GO:0000976">
    <property type="term" value="F:transcription cis-regulatory region binding"/>
    <property type="evidence" value="ECO:0007669"/>
    <property type="project" value="UniProtKB-ARBA"/>
</dbReference>
<feature type="compositionally biased region" description="Basic and acidic residues" evidence="13">
    <location>
        <begin position="275"/>
        <end position="286"/>
    </location>
</feature>
<organism evidence="16 17">
    <name type="scientific">Panicum virgatum</name>
    <name type="common">Blackwell switchgrass</name>
    <dbReference type="NCBI Taxonomy" id="38727"/>
    <lineage>
        <taxon>Eukaryota</taxon>
        <taxon>Viridiplantae</taxon>
        <taxon>Streptophyta</taxon>
        <taxon>Embryophyta</taxon>
        <taxon>Tracheophyta</taxon>
        <taxon>Spermatophyta</taxon>
        <taxon>Magnoliopsida</taxon>
        <taxon>Liliopsida</taxon>
        <taxon>Poales</taxon>
        <taxon>Poaceae</taxon>
        <taxon>PACMAD clade</taxon>
        <taxon>Panicoideae</taxon>
        <taxon>Panicodae</taxon>
        <taxon>Paniceae</taxon>
        <taxon>Panicinae</taxon>
        <taxon>Panicum</taxon>
        <taxon>Panicum sect. Hiantes</taxon>
    </lineage>
</organism>
<feature type="domain" description="BED-type" evidence="14">
    <location>
        <begin position="19"/>
        <end position="73"/>
    </location>
</feature>
<evidence type="ECO:0000259" key="14">
    <source>
        <dbReference type="PROSITE" id="PS50808"/>
    </source>
</evidence>
<protein>
    <recommendedName>
        <fullName evidence="18">AP2/ERF domain-containing protein</fullName>
    </recommendedName>
</protein>
<dbReference type="PROSITE" id="PS51032">
    <property type="entry name" value="AP2_ERF"/>
    <property type="match status" value="1"/>
</dbReference>
<proteinExistence type="inferred from homology"/>
<evidence type="ECO:0000256" key="11">
    <source>
        <dbReference type="ARBA" id="ARBA00024343"/>
    </source>
</evidence>
<dbReference type="PRINTS" id="PR00367">
    <property type="entry name" value="ETHRSPELEMNT"/>
</dbReference>
<dbReference type="CDD" id="cd00018">
    <property type="entry name" value="AP2"/>
    <property type="match status" value="1"/>
</dbReference>
<keyword evidence="5" id="KW-0862">Zinc</keyword>
<evidence type="ECO:0000313" key="16">
    <source>
        <dbReference type="EMBL" id="KAG2581325.1"/>
    </source>
</evidence>
<dbReference type="InterPro" id="IPR036236">
    <property type="entry name" value="Znf_C2H2_sf"/>
</dbReference>
<evidence type="ECO:0000256" key="9">
    <source>
        <dbReference type="ARBA" id="ARBA00023163"/>
    </source>
</evidence>
<dbReference type="SUPFAM" id="SSF54171">
    <property type="entry name" value="DNA-binding domain"/>
    <property type="match status" value="1"/>
</dbReference>
<dbReference type="GO" id="GO:0003700">
    <property type="term" value="F:DNA-binding transcription factor activity"/>
    <property type="evidence" value="ECO:0007669"/>
    <property type="project" value="InterPro"/>
</dbReference>
<dbReference type="InterPro" id="IPR051758">
    <property type="entry name" value="ERF/AP2-like"/>
</dbReference>
<evidence type="ECO:0000256" key="10">
    <source>
        <dbReference type="ARBA" id="ARBA00023242"/>
    </source>
</evidence>
<dbReference type="GO" id="GO:0005634">
    <property type="term" value="C:nucleus"/>
    <property type="evidence" value="ECO:0007669"/>
    <property type="project" value="UniProtKB-SubCell"/>
</dbReference>
<dbReference type="InterPro" id="IPR036955">
    <property type="entry name" value="AP2/ERF_dom_sf"/>
</dbReference>
<feature type="region of interest" description="Disordered" evidence="13">
    <location>
        <begin position="66"/>
        <end position="141"/>
    </location>
</feature>
<keyword evidence="9" id="KW-0804">Transcription</keyword>
<keyword evidence="6" id="KW-0805">Transcription regulation</keyword>
<dbReference type="SUPFAM" id="SSF57667">
    <property type="entry name" value="beta-beta-alpha zinc fingers"/>
    <property type="match status" value="1"/>
</dbReference>
<evidence type="ECO:0000313" key="17">
    <source>
        <dbReference type="Proteomes" id="UP000823388"/>
    </source>
</evidence>
<dbReference type="Pfam" id="PF00847">
    <property type="entry name" value="AP2"/>
    <property type="match status" value="1"/>
</dbReference>